<sequence>MPKLKTPDGEELTVDDIERRFNKAMAAPEPDEPVAPAPQPKDAGDGQEPAAPAPSPDDARHTRTRTAKAPRGGGRGAPKRSAKASPAAAAPAVGTYVQPVAESLQGLTMAAAIMPVPGELGVRLRLQGSVIGDHTAGLARALDLAACNNAVIRRGVESLTMGSAGWVLPAVMAVVPFAMASAAVWRAPIDENATAAADAFSESVRAQLVEAAAGGQGPTA</sequence>
<protein>
    <submittedName>
        <fullName evidence="2">Uncharacterized protein</fullName>
    </submittedName>
</protein>
<dbReference type="Proteomes" id="UP000666915">
    <property type="component" value="Unassembled WGS sequence"/>
</dbReference>
<feature type="compositionally biased region" description="Low complexity" evidence="1">
    <location>
        <begin position="83"/>
        <end position="92"/>
    </location>
</feature>
<accession>A0ABS3QWB2</accession>
<evidence type="ECO:0000313" key="2">
    <source>
        <dbReference type="EMBL" id="MBO2438266.1"/>
    </source>
</evidence>
<reference evidence="2 3" key="1">
    <citation type="submission" date="2021-03" db="EMBL/GenBank/DDBJ databases">
        <authorList>
            <person name="Kanchanasin P."/>
            <person name="Saeng-In P."/>
            <person name="Phongsopitanun W."/>
            <person name="Yuki M."/>
            <person name="Kudo T."/>
            <person name="Ohkuma M."/>
            <person name="Tanasupawat S."/>
        </authorList>
    </citation>
    <scope>NUCLEOTIDE SEQUENCE [LARGE SCALE GENOMIC DNA]</scope>
    <source>
        <strain evidence="2 3">L46</strain>
    </source>
</reference>
<evidence type="ECO:0000256" key="1">
    <source>
        <dbReference type="SAM" id="MobiDB-lite"/>
    </source>
</evidence>
<gene>
    <name evidence="2" type="ORF">J4557_12130</name>
</gene>
<dbReference type="RefSeq" id="WP_208266600.1">
    <property type="nucleotide sequence ID" value="NZ_BAAAGM010000163.1"/>
</dbReference>
<name>A0ABS3QWB2_9ACTN</name>
<comment type="caution">
    <text evidence="2">The sequence shown here is derived from an EMBL/GenBank/DDBJ whole genome shotgun (WGS) entry which is preliminary data.</text>
</comment>
<feature type="region of interest" description="Disordered" evidence="1">
    <location>
        <begin position="1"/>
        <end position="92"/>
    </location>
</feature>
<dbReference type="EMBL" id="JAGEOK010000007">
    <property type="protein sequence ID" value="MBO2438266.1"/>
    <property type="molecule type" value="Genomic_DNA"/>
</dbReference>
<proteinExistence type="predicted"/>
<organism evidence="2 3">
    <name type="scientific">Actinomadura nitritigenes</name>
    <dbReference type="NCBI Taxonomy" id="134602"/>
    <lineage>
        <taxon>Bacteria</taxon>
        <taxon>Bacillati</taxon>
        <taxon>Actinomycetota</taxon>
        <taxon>Actinomycetes</taxon>
        <taxon>Streptosporangiales</taxon>
        <taxon>Thermomonosporaceae</taxon>
        <taxon>Actinomadura</taxon>
    </lineage>
</organism>
<keyword evidence="3" id="KW-1185">Reference proteome</keyword>
<evidence type="ECO:0000313" key="3">
    <source>
        <dbReference type="Proteomes" id="UP000666915"/>
    </source>
</evidence>